<feature type="transmembrane region" description="Helical" evidence="1">
    <location>
        <begin position="90"/>
        <end position="109"/>
    </location>
</feature>
<dbReference type="AlphaFoldDB" id="A0A511V8C1"/>
<evidence type="ECO:0000313" key="2">
    <source>
        <dbReference type="EMBL" id="GEN35186.1"/>
    </source>
</evidence>
<feature type="transmembrane region" description="Helical" evidence="1">
    <location>
        <begin position="64"/>
        <end position="84"/>
    </location>
</feature>
<keyword evidence="1" id="KW-0472">Membrane</keyword>
<keyword evidence="1" id="KW-0812">Transmembrane</keyword>
<proteinExistence type="predicted"/>
<organism evidence="2 3">
    <name type="scientific">Aneurinibacillus danicus</name>
    <dbReference type="NCBI Taxonomy" id="267746"/>
    <lineage>
        <taxon>Bacteria</taxon>
        <taxon>Bacillati</taxon>
        <taxon>Bacillota</taxon>
        <taxon>Bacilli</taxon>
        <taxon>Bacillales</taxon>
        <taxon>Paenibacillaceae</taxon>
        <taxon>Aneurinibacillus group</taxon>
        <taxon>Aneurinibacillus</taxon>
    </lineage>
</organism>
<accession>A0A511V8C1</accession>
<feature type="transmembrane region" description="Helical" evidence="1">
    <location>
        <begin position="39"/>
        <end position="57"/>
    </location>
</feature>
<reference evidence="2 3" key="1">
    <citation type="submission" date="2019-07" db="EMBL/GenBank/DDBJ databases">
        <title>Whole genome shotgun sequence of Aneurinibacillus danicus NBRC 102444.</title>
        <authorList>
            <person name="Hosoyama A."/>
            <person name="Uohara A."/>
            <person name="Ohji S."/>
            <person name="Ichikawa N."/>
        </authorList>
    </citation>
    <scope>NUCLEOTIDE SEQUENCE [LARGE SCALE GENOMIC DNA]</scope>
    <source>
        <strain evidence="2 3">NBRC 102444</strain>
    </source>
</reference>
<keyword evidence="3" id="KW-1185">Reference proteome</keyword>
<dbReference type="EMBL" id="BJXX01000120">
    <property type="protein sequence ID" value="GEN35186.1"/>
    <property type="molecule type" value="Genomic_DNA"/>
</dbReference>
<sequence>MAKRVILNLLYKAVMFPGVLYLLSMLFPRQLTFGSVNHWLDVSLLLIIIGLLADEAVLGMYGIYLATLQGALAIVAIVYMSGWLFPESQITLPGGILAGTALGMVEFIMHRYIRANQKKHKLHSP</sequence>
<protein>
    <submittedName>
        <fullName evidence="2">Uncharacterized protein</fullName>
    </submittedName>
</protein>
<comment type="caution">
    <text evidence="2">The sequence shown here is derived from an EMBL/GenBank/DDBJ whole genome shotgun (WGS) entry which is preliminary data.</text>
</comment>
<evidence type="ECO:0000313" key="3">
    <source>
        <dbReference type="Proteomes" id="UP000321157"/>
    </source>
</evidence>
<evidence type="ECO:0000256" key="1">
    <source>
        <dbReference type="SAM" id="Phobius"/>
    </source>
</evidence>
<dbReference type="Pfam" id="PF10710">
    <property type="entry name" value="DUF2512"/>
    <property type="match status" value="1"/>
</dbReference>
<feature type="transmembrane region" description="Helical" evidence="1">
    <location>
        <begin position="9"/>
        <end position="27"/>
    </location>
</feature>
<dbReference type="RefSeq" id="WP_170230276.1">
    <property type="nucleotide sequence ID" value="NZ_BJXX01000120.1"/>
</dbReference>
<name>A0A511V8C1_9BACL</name>
<gene>
    <name evidence="2" type="ORF">ADA01nite_26460</name>
</gene>
<dbReference type="Proteomes" id="UP000321157">
    <property type="component" value="Unassembled WGS sequence"/>
</dbReference>
<keyword evidence="1" id="KW-1133">Transmembrane helix</keyword>
<dbReference type="InterPro" id="IPR019649">
    <property type="entry name" value="DUF2512"/>
</dbReference>